<dbReference type="EMBL" id="JBHSNS010000001">
    <property type="protein sequence ID" value="MFC5727670.1"/>
    <property type="molecule type" value="Genomic_DNA"/>
</dbReference>
<evidence type="ECO:0000313" key="3">
    <source>
        <dbReference type="EMBL" id="MFC5727670.1"/>
    </source>
</evidence>
<feature type="signal peptide" evidence="2">
    <location>
        <begin position="1"/>
        <end position="23"/>
    </location>
</feature>
<feature type="region of interest" description="Disordered" evidence="1">
    <location>
        <begin position="33"/>
        <end position="57"/>
    </location>
</feature>
<dbReference type="PROSITE" id="PS51257">
    <property type="entry name" value="PROKAR_LIPOPROTEIN"/>
    <property type="match status" value="1"/>
</dbReference>
<protein>
    <recommendedName>
        <fullName evidence="5">Sensor domain-containing protein</fullName>
    </recommendedName>
</protein>
<proteinExistence type="predicted"/>
<evidence type="ECO:0000313" key="4">
    <source>
        <dbReference type="Proteomes" id="UP001596072"/>
    </source>
</evidence>
<evidence type="ECO:0008006" key="5">
    <source>
        <dbReference type="Google" id="ProtNLM"/>
    </source>
</evidence>
<accession>A0ABW0Z9K5</accession>
<feature type="compositionally biased region" description="Low complexity" evidence="1">
    <location>
        <begin position="33"/>
        <end position="54"/>
    </location>
</feature>
<keyword evidence="4" id="KW-1185">Reference proteome</keyword>
<reference evidence="4" key="1">
    <citation type="journal article" date="2019" name="Int. J. Syst. Evol. Microbiol.">
        <title>The Global Catalogue of Microorganisms (GCM) 10K type strain sequencing project: providing services to taxonomists for standard genome sequencing and annotation.</title>
        <authorList>
            <consortium name="The Broad Institute Genomics Platform"/>
            <consortium name="The Broad Institute Genome Sequencing Center for Infectious Disease"/>
            <person name="Wu L."/>
            <person name="Ma J."/>
        </authorList>
    </citation>
    <scope>NUCLEOTIDE SEQUENCE [LARGE SCALE GENOMIC DNA]</scope>
    <source>
        <strain evidence="4">YIM 94188</strain>
    </source>
</reference>
<comment type="caution">
    <text evidence="3">The sequence shown here is derived from an EMBL/GenBank/DDBJ whole genome shotgun (WGS) entry which is preliminary data.</text>
</comment>
<feature type="chain" id="PRO_5047186163" description="Sensor domain-containing protein" evidence="2">
    <location>
        <begin position="24"/>
        <end position="248"/>
    </location>
</feature>
<sequence>MNHRRSTQLLLAAAAVAATSLLAACGSGSSASADAISEGDATTSAPADPSTTSTGGVTAEDLLTDADTVYVEDAADWFAVETWTDAGQQLFGPCAQTGLADTGAPSVEGRAFELRNLDAGAPEVRGDLLTQVVAEYDDQAAATKAWSTVNGWLEECGGRPDAITDYRALQTRKVAVPGADAVITDSHYGPLPKELDDGHSAYIMETGVLRSGSRLTVITSVIVGQDYNFLHSTPVERMLAPAAERLQD</sequence>
<dbReference type="Proteomes" id="UP001596072">
    <property type="component" value="Unassembled WGS sequence"/>
</dbReference>
<keyword evidence="2" id="KW-0732">Signal</keyword>
<organism evidence="3 4">
    <name type="scientific">Nocardioides vastitatis</name>
    <dbReference type="NCBI Taxonomy" id="2568655"/>
    <lineage>
        <taxon>Bacteria</taxon>
        <taxon>Bacillati</taxon>
        <taxon>Actinomycetota</taxon>
        <taxon>Actinomycetes</taxon>
        <taxon>Propionibacteriales</taxon>
        <taxon>Nocardioidaceae</taxon>
        <taxon>Nocardioides</taxon>
    </lineage>
</organism>
<evidence type="ECO:0000256" key="2">
    <source>
        <dbReference type="SAM" id="SignalP"/>
    </source>
</evidence>
<evidence type="ECO:0000256" key="1">
    <source>
        <dbReference type="SAM" id="MobiDB-lite"/>
    </source>
</evidence>
<name>A0ABW0Z9K5_9ACTN</name>
<dbReference type="RefSeq" id="WP_136436205.1">
    <property type="nucleotide sequence ID" value="NZ_JBHSNS010000001.1"/>
</dbReference>
<gene>
    <name evidence="3" type="ORF">ACFPQB_01980</name>
</gene>